<sequence>MIFWPFVAVLASLLICRRVYYELTIGAQRRRFKKQHGCKPITKVRAWDPILGLDVLINVVRSYANSTILQKTAEMLEEYSNTMRLSFSGLPVVMTIEPENLKHMLAVSFNDWELGKPRRERLGKLAGKAIFTTDGKDWEHSRALLRPNFTRKQYQDLAVLEQHVQHLVDLIPPDGETVDLQDMFLRFTIDSATELLFGKSCESLLPDSTAPIDFANAFDGALVELRNQEKWGPIGRHFISDKPFQKCMKDTDDFIYAYIHAAIANYHQGKSSEEDGRYVFLDELAKESQSPKVLRDEIISVLIAARDTTATLMSNLWFTLARQPEVWAKLRAEIATLRGNVPTHEELKDMKYLRWCLSETLRLWPPVNFNGRMAVRDTWLPLGGGADHKSPIFIPKGQEVFWSTYALHRRRDIYGVDANEFRPERWEKIRPHWEYIPFSGGPRICIGQQFALTEAAYVTVRLMQHFAVIENRDPMPWTEHITVVTSSKNGTKVGLWRA</sequence>
<gene>
    <name evidence="1" type="ORF">NQ176_g550</name>
</gene>
<keyword evidence="2" id="KW-1185">Reference proteome</keyword>
<organism evidence="1 2">
    <name type="scientific">Zarea fungicola</name>
    <dbReference type="NCBI Taxonomy" id="93591"/>
    <lineage>
        <taxon>Eukaryota</taxon>
        <taxon>Fungi</taxon>
        <taxon>Dikarya</taxon>
        <taxon>Ascomycota</taxon>
        <taxon>Pezizomycotina</taxon>
        <taxon>Sordariomycetes</taxon>
        <taxon>Hypocreomycetidae</taxon>
        <taxon>Hypocreales</taxon>
        <taxon>Cordycipitaceae</taxon>
        <taxon>Zarea</taxon>
    </lineage>
</organism>
<dbReference type="Proteomes" id="UP001143910">
    <property type="component" value="Unassembled WGS sequence"/>
</dbReference>
<proteinExistence type="predicted"/>
<reference evidence="1" key="1">
    <citation type="submission" date="2022-08" db="EMBL/GenBank/DDBJ databases">
        <title>Genome Sequence of Lecanicillium fungicola.</title>
        <authorList>
            <person name="Buettner E."/>
        </authorList>
    </citation>
    <scope>NUCLEOTIDE SEQUENCE</scope>
    <source>
        <strain evidence="1">Babe33</strain>
    </source>
</reference>
<comment type="caution">
    <text evidence="1">The sequence shown here is derived from an EMBL/GenBank/DDBJ whole genome shotgun (WGS) entry which is preliminary data.</text>
</comment>
<accession>A0ACC1NYQ9</accession>
<name>A0ACC1NYQ9_9HYPO</name>
<evidence type="ECO:0000313" key="1">
    <source>
        <dbReference type="EMBL" id="KAJ2983621.1"/>
    </source>
</evidence>
<evidence type="ECO:0000313" key="2">
    <source>
        <dbReference type="Proteomes" id="UP001143910"/>
    </source>
</evidence>
<dbReference type="EMBL" id="JANJQO010000022">
    <property type="protein sequence ID" value="KAJ2983621.1"/>
    <property type="molecule type" value="Genomic_DNA"/>
</dbReference>
<protein>
    <submittedName>
        <fullName evidence="1">Uncharacterized protein</fullName>
    </submittedName>
</protein>